<reference evidence="1 2" key="1">
    <citation type="submission" date="2019-08" db="EMBL/GenBank/DDBJ databases">
        <title>In-depth cultivation of the pig gut microbiome towards novel bacterial diversity and tailored functional studies.</title>
        <authorList>
            <person name="Wylensek D."/>
            <person name="Hitch T.C.A."/>
            <person name="Clavel T."/>
        </authorList>
    </citation>
    <scope>NUCLEOTIDE SEQUENCE [LARGE SCALE GENOMIC DNA]</scope>
    <source>
        <strain evidence="1 2">WCA-MUC-591-APC-4B</strain>
    </source>
</reference>
<dbReference type="RefSeq" id="WP_154553715.1">
    <property type="nucleotide sequence ID" value="NZ_JAQXUZ010000005.1"/>
</dbReference>
<dbReference type="AlphaFoldDB" id="A0A6N7X3S1"/>
<sequence length="312" mass="35800">MICKDISFIEKVLSEQELLKSKCENKLYSLREYKGQLLKVGYTKGHPYYSAYFPGEAKHYLGKETHPDVLGIREYRLYETLLTLAEGNIEAAEYFLSHFVPISNEELLKVLPKHYIPSTLNGAMECSDAKTLLLKDLQHLKDICPVPHPESLQVSTVDGSFVRSRSESLTYNLLHSYGLDFFHELPIYINGRYIYPDFTIVHPFEPILYIIEHLGLWFKDDIGEKYSSSFYQKSLIYEEMGFSPGVTLLLSFENSKSGPDLESLAKIIEQTFGRVPTAQARKIGITAEDFLKSQTEHFPENIRESFATISIR</sequence>
<name>A0A6N7X3S1_9FIRM</name>
<evidence type="ECO:0000313" key="1">
    <source>
        <dbReference type="EMBL" id="MST70150.1"/>
    </source>
</evidence>
<accession>A0A6N7X3S1</accession>
<evidence type="ECO:0000313" key="2">
    <source>
        <dbReference type="Proteomes" id="UP000469424"/>
    </source>
</evidence>
<organism evidence="1 2">
    <name type="scientific">Mogibacterium kristiansenii</name>
    <dbReference type="NCBI Taxonomy" id="2606708"/>
    <lineage>
        <taxon>Bacteria</taxon>
        <taxon>Bacillati</taxon>
        <taxon>Bacillota</taxon>
        <taxon>Clostridia</taxon>
        <taxon>Peptostreptococcales</taxon>
        <taxon>Anaerovoracaceae</taxon>
        <taxon>Mogibacterium</taxon>
    </lineage>
</organism>
<dbReference type="Proteomes" id="UP000469424">
    <property type="component" value="Unassembled WGS sequence"/>
</dbReference>
<protein>
    <submittedName>
        <fullName evidence="1">Uncharacterized protein</fullName>
    </submittedName>
</protein>
<dbReference type="EMBL" id="VUNA01000003">
    <property type="protein sequence ID" value="MST70150.1"/>
    <property type="molecule type" value="Genomic_DNA"/>
</dbReference>
<comment type="caution">
    <text evidence="1">The sequence shown here is derived from an EMBL/GenBank/DDBJ whole genome shotgun (WGS) entry which is preliminary data.</text>
</comment>
<keyword evidence="2" id="KW-1185">Reference proteome</keyword>
<proteinExistence type="predicted"/>
<gene>
    <name evidence="1" type="ORF">FYJ65_02150</name>
</gene>